<dbReference type="SUPFAM" id="SSF54791">
    <property type="entry name" value="Eukaryotic type KH-domain (KH-domain type I)"/>
    <property type="match status" value="3"/>
</dbReference>
<dbReference type="InterPro" id="IPR004088">
    <property type="entry name" value="KH_dom_type_1"/>
</dbReference>
<dbReference type="Gene3D" id="3.30.1370.10">
    <property type="entry name" value="K Homology domain, type 1"/>
    <property type="match status" value="3"/>
</dbReference>
<dbReference type="GO" id="GO:0003723">
    <property type="term" value="F:RNA binding"/>
    <property type="evidence" value="ECO:0007669"/>
    <property type="project" value="UniProtKB-UniRule"/>
</dbReference>
<sequence length="341" mass="34802">MSGSMEGASPPPQADDSDFLDAQLYLDEPGDAPHAAQEDAPRLAVKFLVPNVAAGSIIGKGGVNVSDIQAQSQARIQLSKIGEPWPGTLGEFGAPPAHDRLLLITGTLDALLTALHAVLATFRSELAALAAVAAREDGAMALRMLVHARLCGTLIGRGGATIRSFKDASGAVFNISPPPGPGDPPERVVRLTGTPDQLLRAVALVLTKLSQNPDYPLLTDVSLGFGPPAAAPAEAWGGAAPPPGGGAGAFLPHAAAAAAAGVGTTSLVMAVPEDRVGVVIGRGGAVINQIKAVLGVRIRISRRGECLPGTNDRSCEISGPPESVALAQRLIQQKVEGVERE</sequence>
<evidence type="ECO:0000259" key="4">
    <source>
        <dbReference type="SMART" id="SM00322"/>
    </source>
</evidence>
<reference evidence="5" key="1">
    <citation type="submission" date="2015-08" db="EMBL/GenBank/DDBJ databases">
        <authorList>
            <person name="Babu N.S."/>
            <person name="Beckwith C.J."/>
            <person name="Beseler K.G."/>
            <person name="Brison A."/>
            <person name="Carone J.V."/>
            <person name="Caskin T.P."/>
            <person name="Diamond M."/>
            <person name="Durham M.E."/>
            <person name="Foxe J.M."/>
            <person name="Go M."/>
            <person name="Henderson B.A."/>
            <person name="Jones I.B."/>
            <person name="McGettigan J.A."/>
            <person name="Micheletti S.J."/>
            <person name="Nasrallah M.E."/>
            <person name="Ortiz D."/>
            <person name="Piller C.R."/>
            <person name="Privatt S.R."/>
            <person name="Schneider S.L."/>
            <person name="Sharp S."/>
            <person name="Smith T.C."/>
            <person name="Stanton J.D."/>
            <person name="Ullery H.E."/>
            <person name="Wilson R.J."/>
            <person name="Serrano M.G."/>
            <person name="Buck G."/>
            <person name="Lee V."/>
            <person name="Wang Y."/>
            <person name="Carvalho R."/>
            <person name="Voegtly L."/>
            <person name="Shi R."/>
            <person name="Duckworth R."/>
            <person name="Johnson A."/>
            <person name="Loviza R."/>
            <person name="Walstead R."/>
            <person name="Shah Z."/>
            <person name="Kiflezghi M."/>
            <person name="Wade K."/>
            <person name="Ball S.L."/>
            <person name="Bradley K.W."/>
            <person name="Asai D.J."/>
            <person name="Bowman C.A."/>
            <person name="Russell D.A."/>
            <person name="Pope W.H."/>
            <person name="Jacobs-Sera D."/>
            <person name="Hendrix R.W."/>
            <person name="Hatfull G.F."/>
        </authorList>
    </citation>
    <scope>NUCLEOTIDE SEQUENCE</scope>
</reference>
<evidence type="ECO:0000256" key="2">
    <source>
        <dbReference type="PROSITE-ProRule" id="PRU00117"/>
    </source>
</evidence>
<evidence type="ECO:0000313" key="5">
    <source>
        <dbReference type="EMBL" id="JAT74307.1"/>
    </source>
</evidence>
<dbReference type="EMBL" id="GDKF01004315">
    <property type="protein sequence ID" value="JAT74307.1"/>
    <property type="molecule type" value="Transcribed_RNA"/>
</dbReference>
<proteinExistence type="predicted"/>
<accession>A0A1D2A540</accession>
<dbReference type="PANTHER" id="PTHR10288">
    <property type="entry name" value="KH DOMAIN CONTAINING RNA BINDING PROTEIN"/>
    <property type="match status" value="1"/>
</dbReference>
<keyword evidence="2" id="KW-0694">RNA-binding</keyword>
<keyword evidence="1" id="KW-0677">Repeat</keyword>
<protein>
    <recommendedName>
        <fullName evidence="4">K Homology domain-containing protein</fullName>
    </recommendedName>
</protein>
<organism evidence="5">
    <name type="scientific">Auxenochlorella protothecoides</name>
    <name type="common">Green microalga</name>
    <name type="synonym">Chlorella protothecoides</name>
    <dbReference type="NCBI Taxonomy" id="3075"/>
    <lineage>
        <taxon>Eukaryota</taxon>
        <taxon>Viridiplantae</taxon>
        <taxon>Chlorophyta</taxon>
        <taxon>core chlorophytes</taxon>
        <taxon>Trebouxiophyceae</taxon>
        <taxon>Chlorellales</taxon>
        <taxon>Chlorellaceae</taxon>
        <taxon>Auxenochlorella</taxon>
    </lineage>
</organism>
<feature type="domain" description="K Homology" evidence="4">
    <location>
        <begin position="138"/>
        <end position="210"/>
    </location>
</feature>
<feature type="region of interest" description="Disordered" evidence="3">
    <location>
        <begin position="1"/>
        <end position="21"/>
    </location>
</feature>
<dbReference type="SMART" id="SM00322">
    <property type="entry name" value="KH"/>
    <property type="match status" value="3"/>
</dbReference>
<dbReference type="PROSITE" id="PS50084">
    <property type="entry name" value="KH_TYPE_1"/>
    <property type="match status" value="3"/>
</dbReference>
<dbReference type="InterPro" id="IPR004087">
    <property type="entry name" value="KH_dom"/>
</dbReference>
<dbReference type="Pfam" id="PF00013">
    <property type="entry name" value="KH_1"/>
    <property type="match status" value="3"/>
</dbReference>
<feature type="domain" description="K Homology" evidence="4">
    <location>
        <begin position="263"/>
        <end position="336"/>
    </location>
</feature>
<feature type="domain" description="K Homology" evidence="4">
    <location>
        <begin position="41"/>
        <end position="123"/>
    </location>
</feature>
<evidence type="ECO:0000256" key="3">
    <source>
        <dbReference type="SAM" id="MobiDB-lite"/>
    </source>
</evidence>
<name>A0A1D2A540_AUXPR</name>
<evidence type="ECO:0000256" key="1">
    <source>
        <dbReference type="ARBA" id="ARBA00022737"/>
    </source>
</evidence>
<dbReference type="InterPro" id="IPR036612">
    <property type="entry name" value="KH_dom_type_1_sf"/>
</dbReference>
<dbReference type="AlphaFoldDB" id="A0A1D2A540"/>
<gene>
    <name evidence="5" type="ORF">g.30649</name>
</gene>